<proteinExistence type="predicted"/>
<accession>A0AB39YCW8</accession>
<evidence type="ECO:0000313" key="1">
    <source>
        <dbReference type="EMBL" id="XDV66322.1"/>
    </source>
</evidence>
<protein>
    <submittedName>
        <fullName evidence="1">Uncharacterized protein</fullName>
    </submittedName>
</protein>
<reference evidence="1" key="1">
    <citation type="submission" date="2024-08" db="EMBL/GenBank/DDBJ databases">
        <authorList>
            <person name="Yu S.T."/>
        </authorList>
    </citation>
    <scope>NUCLEOTIDE SEQUENCE</scope>
    <source>
        <strain evidence="1">R33</strain>
    </source>
</reference>
<name>A0AB39YCW8_9ACTN</name>
<sequence length="69" mass="7772">MTTQQGSHFWIMVMMIPGGRAGSYQGTITPRPSATRFDMFNQVREEIRQRAPETATGVVVSFDIQPNKL</sequence>
<gene>
    <name evidence="1" type="ORF">AB5J51_27060</name>
</gene>
<dbReference type="RefSeq" id="WP_369778847.1">
    <property type="nucleotide sequence ID" value="NZ_CP165727.1"/>
</dbReference>
<dbReference type="AlphaFoldDB" id="A0AB39YCW8"/>
<organism evidence="1">
    <name type="scientific">Streptomyces sp. R33</name>
    <dbReference type="NCBI Taxonomy" id="3238629"/>
    <lineage>
        <taxon>Bacteria</taxon>
        <taxon>Bacillati</taxon>
        <taxon>Actinomycetota</taxon>
        <taxon>Actinomycetes</taxon>
        <taxon>Kitasatosporales</taxon>
        <taxon>Streptomycetaceae</taxon>
        <taxon>Streptomyces</taxon>
    </lineage>
</organism>
<dbReference type="EMBL" id="CP165727">
    <property type="protein sequence ID" value="XDV66322.1"/>
    <property type="molecule type" value="Genomic_DNA"/>
</dbReference>